<dbReference type="PROSITE" id="PS51257">
    <property type="entry name" value="PROKAR_LIPOPROTEIN"/>
    <property type="match status" value="1"/>
</dbReference>
<accession>A0A9W7L0P8</accession>
<dbReference type="OrthoDB" id="198723at2759"/>
<keyword evidence="3" id="KW-1185">Reference proteome</keyword>
<dbReference type="EMBL" id="BRYA01000500">
    <property type="protein sequence ID" value="GMI19755.1"/>
    <property type="molecule type" value="Genomic_DNA"/>
</dbReference>
<evidence type="ECO:0000313" key="3">
    <source>
        <dbReference type="Proteomes" id="UP001165065"/>
    </source>
</evidence>
<protein>
    <submittedName>
        <fullName evidence="2">Uncharacterized protein</fullName>
    </submittedName>
</protein>
<organism evidence="2 3">
    <name type="scientific">Triparma columacea</name>
    <dbReference type="NCBI Taxonomy" id="722753"/>
    <lineage>
        <taxon>Eukaryota</taxon>
        <taxon>Sar</taxon>
        <taxon>Stramenopiles</taxon>
        <taxon>Ochrophyta</taxon>
        <taxon>Bolidophyceae</taxon>
        <taxon>Parmales</taxon>
        <taxon>Triparmaceae</taxon>
        <taxon>Triparma</taxon>
    </lineage>
</organism>
<evidence type="ECO:0000313" key="2">
    <source>
        <dbReference type="EMBL" id="GMI19755.1"/>
    </source>
</evidence>
<sequence>MASVNKLDLVEDDDFPWPYEEGKIIFSVLTVVAACFLPLTALCCWNAAKDRDPKWIQKWNIGVLKHAPNDRFFCGGPGIILVICGLGTLAAWCAQEELIADHEFYGPMLVTNTRSQQPVQNSKFMYDYDCYTRSYKCGTDNKNTCYEEVCKSDYYEATRGLAEVQWGGQWGCPDHQTKQCLSEEVVEKCQFKICNVQTHTGATCGQSYRDEAETRTLQCIYDEIQKGTNTNAIPSQTFDVSVVPAEGNGLIYADLYGDCDVCSARFTVPHGAAKRNRIAGFVCLWIGLSLFGLFIMKNGCLGMMCGWEGEIPYPIWMEPPGKWERFIRPQKFNPDPKGKWSERMDKEITVQGML</sequence>
<keyword evidence="1" id="KW-0472">Membrane</keyword>
<comment type="caution">
    <text evidence="2">The sequence shown here is derived from an EMBL/GenBank/DDBJ whole genome shotgun (WGS) entry which is preliminary data.</text>
</comment>
<dbReference type="AlphaFoldDB" id="A0A9W7L0P8"/>
<keyword evidence="1" id="KW-1133">Transmembrane helix</keyword>
<evidence type="ECO:0000256" key="1">
    <source>
        <dbReference type="SAM" id="Phobius"/>
    </source>
</evidence>
<reference evidence="3" key="1">
    <citation type="journal article" date="2023" name="Commun. Biol.">
        <title>Genome analysis of Parmales, the sister group of diatoms, reveals the evolutionary specialization of diatoms from phago-mixotrophs to photoautotrophs.</title>
        <authorList>
            <person name="Ban H."/>
            <person name="Sato S."/>
            <person name="Yoshikawa S."/>
            <person name="Yamada K."/>
            <person name="Nakamura Y."/>
            <person name="Ichinomiya M."/>
            <person name="Sato N."/>
            <person name="Blanc-Mathieu R."/>
            <person name="Endo H."/>
            <person name="Kuwata A."/>
            <person name="Ogata H."/>
        </authorList>
    </citation>
    <scope>NUCLEOTIDE SEQUENCE [LARGE SCALE GENOMIC DNA]</scope>
</reference>
<feature type="transmembrane region" description="Helical" evidence="1">
    <location>
        <begin position="24"/>
        <end position="48"/>
    </location>
</feature>
<feature type="transmembrane region" description="Helical" evidence="1">
    <location>
        <begin position="278"/>
        <end position="296"/>
    </location>
</feature>
<name>A0A9W7L0P8_9STRA</name>
<keyword evidence="1" id="KW-0812">Transmembrane</keyword>
<proteinExistence type="predicted"/>
<gene>
    <name evidence="2" type="ORF">TrCOL_g2249</name>
</gene>
<dbReference type="Proteomes" id="UP001165065">
    <property type="component" value="Unassembled WGS sequence"/>
</dbReference>